<dbReference type="InterPro" id="IPR036259">
    <property type="entry name" value="MFS_trans_sf"/>
</dbReference>
<protein>
    <submittedName>
        <fullName evidence="10">Sugar MFS transporter</fullName>
    </submittedName>
</protein>
<feature type="transmembrane region" description="Helical" evidence="8">
    <location>
        <begin position="267"/>
        <end position="288"/>
    </location>
</feature>
<feature type="transmembrane region" description="Helical" evidence="8">
    <location>
        <begin position="294"/>
        <end position="320"/>
    </location>
</feature>
<keyword evidence="4 8" id="KW-0812">Transmembrane</keyword>
<comment type="subcellular location">
    <subcellularLocation>
        <location evidence="1">Cell membrane</location>
        <topology evidence="1">Multi-pass membrane protein</topology>
    </subcellularLocation>
</comment>
<feature type="transmembrane region" description="Helical" evidence="8">
    <location>
        <begin position="138"/>
        <end position="159"/>
    </location>
</feature>
<dbReference type="SUPFAM" id="SSF103473">
    <property type="entry name" value="MFS general substrate transporter"/>
    <property type="match status" value="1"/>
</dbReference>
<keyword evidence="3" id="KW-0813">Transport</keyword>
<dbReference type="PANTHER" id="PTHR23514">
    <property type="entry name" value="BYPASS OF STOP CODON PROTEIN 6"/>
    <property type="match status" value="1"/>
</dbReference>
<dbReference type="EMBL" id="JBHLUH010000012">
    <property type="protein sequence ID" value="MFC0528098.1"/>
    <property type="molecule type" value="Genomic_DNA"/>
</dbReference>
<feature type="transmembrane region" description="Helical" evidence="8">
    <location>
        <begin position="46"/>
        <end position="67"/>
    </location>
</feature>
<evidence type="ECO:0000256" key="3">
    <source>
        <dbReference type="ARBA" id="ARBA00022448"/>
    </source>
</evidence>
<feature type="transmembrane region" description="Helical" evidence="8">
    <location>
        <begin position="205"/>
        <end position="228"/>
    </location>
</feature>
<dbReference type="Pfam" id="PF07690">
    <property type="entry name" value="MFS_1"/>
    <property type="match status" value="1"/>
</dbReference>
<dbReference type="Proteomes" id="UP001589867">
    <property type="component" value="Unassembled WGS sequence"/>
</dbReference>
<dbReference type="InterPro" id="IPR051788">
    <property type="entry name" value="MFS_Transporter"/>
</dbReference>
<evidence type="ECO:0000256" key="4">
    <source>
        <dbReference type="ARBA" id="ARBA00022692"/>
    </source>
</evidence>
<evidence type="ECO:0000256" key="7">
    <source>
        <dbReference type="SAM" id="MobiDB-lite"/>
    </source>
</evidence>
<evidence type="ECO:0000313" key="10">
    <source>
        <dbReference type="EMBL" id="MFC0528098.1"/>
    </source>
</evidence>
<keyword evidence="6 8" id="KW-0472">Membrane</keyword>
<comment type="similarity">
    <text evidence="2">Belongs to the major facilitator superfamily.</text>
</comment>
<evidence type="ECO:0000256" key="2">
    <source>
        <dbReference type="ARBA" id="ARBA00008335"/>
    </source>
</evidence>
<proteinExistence type="inferred from homology"/>
<feature type="transmembrane region" description="Helical" evidence="8">
    <location>
        <begin position="12"/>
        <end position="34"/>
    </location>
</feature>
<gene>
    <name evidence="10" type="ORF">ACFFIA_10530</name>
</gene>
<feature type="domain" description="Major facilitator superfamily (MFS) profile" evidence="9">
    <location>
        <begin position="1"/>
        <end position="383"/>
    </location>
</feature>
<feature type="transmembrane region" description="Helical" evidence="8">
    <location>
        <begin position="358"/>
        <end position="376"/>
    </location>
</feature>
<sequence length="440" mass="43090">MPPLVRDRVTLLTYAQLGLWGFFLYGFGPVVPLLRDEQGTTAAVASLHSTGLAVGALLGASAFPWLAGRLGRGGVLWLALAGLAVAVGVLGAFEVLPATLTAAVLAATFGTMVVSGVNAALADQHGAGATAAISEANAVAAGAGVVAPIVIGLSVSAGLGWRPGIAVVVGLIALVFAANLLFRVRLPSSAAAPAVVSAGRPLPRTYWLAWAMLAATGSVEVCLSLWAADVLRTHAGMAPGAASATVAAIVGGMFAGRLVGSALARRVAAVPLLLGALAVSVVGFAIFWLSAVPWAAAVGLMVLGVGNAMHYPLGVSLALAVAEGQRDRASAYSMYSGAIGFGVAPVVLGWVADEVGPHRAFLLLPAFIAVAAVLAVRLRRAHSAAVPDLAGGGPLVDGGPSSGGGPLVGSPVADGGLPLGGGQLAGGSPGDGRPAGGGGL</sequence>
<feature type="region of interest" description="Disordered" evidence="7">
    <location>
        <begin position="417"/>
        <end position="440"/>
    </location>
</feature>
<dbReference type="PROSITE" id="PS50850">
    <property type="entry name" value="MFS"/>
    <property type="match status" value="1"/>
</dbReference>
<reference evidence="10 11" key="1">
    <citation type="submission" date="2024-09" db="EMBL/GenBank/DDBJ databases">
        <authorList>
            <person name="Sun Q."/>
            <person name="Mori K."/>
        </authorList>
    </citation>
    <scope>NUCLEOTIDE SEQUENCE [LARGE SCALE GENOMIC DNA]</scope>
    <source>
        <strain evidence="10 11">TBRC 3947</strain>
    </source>
</reference>
<evidence type="ECO:0000256" key="5">
    <source>
        <dbReference type="ARBA" id="ARBA00022989"/>
    </source>
</evidence>
<feature type="transmembrane region" description="Helical" evidence="8">
    <location>
        <begin position="165"/>
        <end position="184"/>
    </location>
</feature>
<dbReference type="PANTHER" id="PTHR23514:SF3">
    <property type="entry name" value="BYPASS OF STOP CODON PROTEIN 6"/>
    <property type="match status" value="1"/>
</dbReference>
<name>A0ABV6M085_9ACTN</name>
<evidence type="ECO:0000313" key="11">
    <source>
        <dbReference type="Proteomes" id="UP001589867"/>
    </source>
</evidence>
<feature type="transmembrane region" description="Helical" evidence="8">
    <location>
        <begin position="74"/>
        <end position="93"/>
    </location>
</feature>
<accession>A0ABV6M085</accession>
<organism evidence="10 11">
    <name type="scientific">Phytohabitans kaempferiae</name>
    <dbReference type="NCBI Taxonomy" id="1620943"/>
    <lineage>
        <taxon>Bacteria</taxon>
        <taxon>Bacillati</taxon>
        <taxon>Actinomycetota</taxon>
        <taxon>Actinomycetes</taxon>
        <taxon>Micromonosporales</taxon>
        <taxon>Micromonosporaceae</taxon>
    </lineage>
</organism>
<dbReference type="Gene3D" id="1.20.1250.20">
    <property type="entry name" value="MFS general substrate transporter like domains"/>
    <property type="match status" value="2"/>
</dbReference>
<feature type="transmembrane region" description="Helical" evidence="8">
    <location>
        <begin position="240"/>
        <end position="260"/>
    </location>
</feature>
<dbReference type="InterPro" id="IPR020846">
    <property type="entry name" value="MFS_dom"/>
</dbReference>
<evidence type="ECO:0000259" key="9">
    <source>
        <dbReference type="PROSITE" id="PS50850"/>
    </source>
</evidence>
<dbReference type="InterPro" id="IPR011701">
    <property type="entry name" value="MFS"/>
</dbReference>
<evidence type="ECO:0000256" key="8">
    <source>
        <dbReference type="SAM" id="Phobius"/>
    </source>
</evidence>
<feature type="transmembrane region" description="Helical" evidence="8">
    <location>
        <begin position="99"/>
        <end position="117"/>
    </location>
</feature>
<evidence type="ECO:0000256" key="6">
    <source>
        <dbReference type="ARBA" id="ARBA00023136"/>
    </source>
</evidence>
<keyword evidence="5 8" id="KW-1133">Transmembrane helix</keyword>
<feature type="transmembrane region" description="Helical" evidence="8">
    <location>
        <begin position="332"/>
        <end position="352"/>
    </location>
</feature>
<keyword evidence="11" id="KW-1185">Reference proteome</keyword>
<dbReference type="RefSeq" id="WP_377249232.1">
    <property type="nucleotide sequence ID" value="NZ_JBHLUH010000012.1"/>
</dbReference>
<evidence type="ECO:0000256" key="1">
    <source>
        <dbReference type="ARBA" id="ARBA00004651"/>
    </source>
</evidence>
<comment type="caution">
    <text evidence="10">The sequence shown here is derived from an EMBL/GenBank/DDBJ whole genome shotgun (WGS) entry which is preliminary data.</text>
</comment>